<dbReference type="AlphaFoldDB" id="A0A447RZK6"/>
<proteinExistence type="predicted"/>
<name>A0A447RZK6_KLEPN</name>
<protein>
    <submittedName>
        <fullName evidence="1">Uncharacterized protein</fullName>
    </submittedName>
</protein>
<dbReference type="Proteomes" id="UP000282433">
    <property type="component" value="Chromosome"/>
</dbReference>
<sequence length="220" mass="24602">MLFQQRAEVGQGRQLEFLSELRLTSRQIAVQLLTLSVQVSVLFGTFREGYVRQFFEIGIRHRHIETIADVANTVHVHFLNLVRDVLTFSGIAHTITFNGMRQDHGRLTFGLLRFLQCSVDFLRIVTTAVQSPDLLVSPVSDQGSGFRIFAEEVLTNVSAVFGFEGLVVAVNGFVHQLNQLTAGVFTQQLIPTAAPDNLDNVPASTTEDAFQFVNDFGRYR</sequence>
<accession>A0A447RZK6</accession>
<gene>
    <name evidence="1" type="ORF">NCTC13635_05126</name>
</gene>
<organism evidence="1 2">
    <name type="scientific">Klebsiella pneumoniae</name>
    <dbReference type="NCBI Taxonomy" id="573"/>
    <lineage>
        <taxon>Bacteria</taxon>
        <taxon>Pseudomonadati</taxon>
        <taxon>Pseudomonadota</taxon>
        <taxon>Gammaproteobacteria</taxon>
        <taxon>Enterobacterales</taxon>
        <taxon>Enterobacteriaceae</taxon>
        <taxon>Klebsiella/Raoultella group</taxon>
        <taxon>Klebsiella</taxon>
        <taxon>Klebsiella pneumoniae complex</taxon>
    </lineage>
</organism>
<evidence type="ECO:0000313" key="2">
    <source>
        <dbReference type="Proteomes" id="UP000282433"/>
    </source>
</evidence>
<evidence type="ECO:0000313" key="1">
    <source>
        <dbReference type="EMBL" id="VEB05300.1"/>
    </source>
</evidence>
<dbReference type="EMBL" id="LR134162">
    <property type="protein sequence ID" value="VEB05300.1"/>
    <property type="molecule type" value="Genomic_DNA"/>
</dbReference>
<reference evidence="1 2" key="1">
    <citation type="submission" date="2018-12" db="EMBL/GenBank/DDBJ databases">
        <authorList>
            <consortium name="Pathogen Informatics"/>
        </authorList>
    </citation>
    <scope>NUCLEOTIDE SEQUENCE [LARGE SCALE GENOMIC DNA]</scope>
    <source>
        <strain evidence="1 2">NCTC13635</strain>
    </source>
</reference>